<dbReference type="Proteomes" id="UP000007812">
    <property type="component" value="Chromosome"/>
</dbReference>
<protein>
    <submittedName>
        <fullName evidence="6">D-proline dehydrogenase</fullName>
    </submittedName>
</protein>
<gene>
    <name evidence="6" type="ordered locus">Mcup_0821</name>
</gene>
<dbReference type="Gene3D" id="3.30.9.10">
    <property type="entry name" value="D-Amino Acid Oxidase, subunit A, domain 2"/>
    <property type="match status" value="1"/>
</dbReference>
<dbReference type="InterPro" id="IPR036188">
    <property type="entry name" value="FAD/NAD-bd_sf"/>
</dbReference>
<dbReference type="HOGENOM" id="CLU_753592_0_0_2"/>
<comment type="similarity">
    <text evidence="2">Belongs to the DadA oxidoreductase family.</text>
</comment>
<dbReference type="InterPro" id="IPR006076">
    <property type="entry name" value="FAD-dep_OxRdtase"/>
</dbReference>
<dbReference type="GO" id="GO:0016491">
    <property type="term" value="F:oxidoreductase activity"/>
    <property type="evidence" value="ECO:0007669"/>
    <property type="project" value="UniProtKB-KW"/>
</dbReference>
<dbReference type="GO" id="GO:0005737">
    <property type="term" value="C:cytoplasm"/>
    <property type="evidence" value="ECO:0007669"/>
    <property type="project" value="TreeGrafter"/>
</dbReference>
<comment type="cofactor">
    <cofactor evidence="1">
        <name>FAD</name>
        <dbReference type="ChEBI" id="CHEBI:57692"/>
    </cofactor>
</comment>
<dbReference type="OrthoDB" id="168391at2157"/>
<name>F4G278_METCR</name>
<dbReference type="AlphaFoldDB" id="F4G278"/>
<evidence type="ECO:0000256" key="2">
    <source>
        <dbReference type="ARBA" id="ARBA00009410"/>
    </source>
</evidence>
<dbReference type="PANTHER" id="PTHR13847:SF286">
    <property type="entry name" value="D-AMINO ACID DEHYDROGENASE"/>
    <property type="match status" value="1"/>
</dbReference>
<dbReference type="eggNOG" id="arCOG00758">
    <property type="taxonomic scope" value="Archaea"/>
</dbReference>
<sequence length="374" mass="41964">MNVAIVGGGIVGLFSAYFLAREGANVAIYDENPGKYSIHAAGLIEPYRFDKLNSTGMIAKMLRYMRHGITEVRQVNRAWLIELLKSLNKEPPAEAWSLMRDMAKFSLEFYAKLSEERNDFDYKNDGLLEVYASEEELERGVKEEKASPFSPKFETVDVEGFAGGIFFPELSRISTEKLVDRLLKDLKEFNVKLIRNEAKVNLEKKNVNGKKFDKVVLTNGVWITRFLNLPVTAFKGYGIWVKGKTRLSNAIVTVNEGIAISPLSDHIKLTGGFSADFSSEWRGDYMFEKTKRLVEVEEVVSKSLGFRPCSPDGFPIIGKKDDVTVGTGACRLGWSYAPAMGEKISELVLGKVNTFGYISKYVDKLDVVQDRRSG</sequence>
<evidence type="ECO:0000313" key="6">
    <source>
        <dbReference type="EMBL" id="AEB94926.1"/>
    </source>
</evidence>
<dbReference type="GeneID" id="10493012"/>
<keyword evidence="7" id="KW-1185">Reference proteome</keyword>
<evidence type="ECO:0000259" key="5">
    <source>
        <dbReference type="Pfam" id="PF01266"/>
    </source>
</evidence>
<evidence type="ECO:0000256" key="3">
    <source>
        <dbReference type="ARBA" id="ARBA00022630"/>
    </source>
</evidence>
<dbReference type="Gene3D" id="3.50.50.60">
    <property type="entry name" value="FAD/NAD(P)-binding domain"/>
    <property type="match status" value="2"/>
</dbReference>
<dbReference type="PANTHER" id="PTHR13847">
    <property type="entry name" value="SARCOSINE DEHYDROGENASE-RELATED"/>
    <property type="match status" value="1"/>
</dbReference>
<evidence type="ECO:0000256" key="1">
    <source>
        <dbReference type="ARBA" id="ARBA00001974"/>
    </source>
</evidence>
<evidence type="ECO:0000256" key="4">
    <source>
        <dbReference type="ARBA" id="ARBA00023002"/>
    </source>
</evidence>
<feature type="domain" description="FAD dependent oxidoreductase" evidence="5">
    <location>
        <begin position="3"/>
        <end position="347"/>
    </location>
</feature>
<dbReference type="PATRIC" id="fig|1006006.8.peg.819"/>
<dbReference type="KEGG" id="mcn:Mcup_0821"/>
<dbReference type="STRING" id="1006006.Mcup_0821"/>
<organism evidence="6 7">
    <name type="scientific">Metallosphaera cuprina (strain Ar-4)</name>
    <dbReference type="NCBI Taxonomy" id="1006006"/>
    <lineage>
        <taxon>Archaea</taxon>
        <taxon>Thermoproteota</taxon>
        <taxon>Thermoprotei</taxon>
        <taxon>Sulfolobales</taxon>
        <taxon>Sulfolobaceae</taxon>
        <taxon>Metallosphaera</taxon>
    </lineage>
</organism>
<keyword evidence="4" id="KW-0560">Oxidoreductase</keyword>
<dbReference type="RefSeq" id="WP_013737424.1">
    <property type="nucleotide sequence ID" value="NC_015435.1"/>
</dbReference>
<evidence type="ECO:0000313" key="7">
    <source>
        <dbReference type="Proteomes" id="UP000007812"/>
    </source>
</evidence>
<dbReference type="SUPFAM" id="SSF51971">
    <property type="entry name" value="Nucleotide-binding domain"/>
    <property type="match status" value="1"/>
</dbReference>
<dbReference type="EMBL" id="CP002656">
    <property type="protein sequence ID" value="AEB94926.1"/>
    <property type="molecule type" value="Genomic_DNA"/>
</dbReference>
<keyword evidence="3" id="KW-0285">Flavoprotein</keyword>
<accession>F4G278</accession>
<proteinExistence type="inferred from homology"/>
<reference evidence="6 7" key="1">
    <citation type="journal article" date="2011" name="J. Bacteriol.">
        <title>Complete genome sequence of Metallosphaera cuprina, a metal sulfide-oxidizing archaeon from a hot spring.</title>
        <authorList>
            <person name="Liu L.J."/>
            <person name="You X.Y."/>
            <person name="Zheng H."/>
            <person name="Wang S."/>
            <person name="Jiang C.Y."/>
            <person name="Liu S.J."/>
        </authorList>
    </citation>
    <scope>NUCLEOTIDE SEQUENCE [LARGE SCALE GENOMIC DNA]</scope>
    <source>
        <strain evidence="6 7">Ar-4</strain>
    </source>
</reference>
<dbReference type="Pfam" id="PF01266">
    <property type="entry name" value="DAO"/>
    <property type="match status" value="1"/>
</dbReference>